<evidence type="ECO:0000313" key="3">
    <source>
        <dbReference type="Proteomes" id="UP000006633"/>
    </source>
</evidence>
<dbReference type="RefSeq" id="WP_013166196.1">
    <property type="nucleotide sequence ID" value="NC_014217.1"/>
</dbReference>
<reference evidence="2 3" key="1">
    <citation type="journal article" date="2012" name="Stand. Genomic Sci.">
        <title>Complete genome sequence of the facultatively chemolithoautotrophic and methylotrophic alpha Proteobacterium Starkeya novella type strain (ATCC 8093(T)).</title>
        <authorList>
            <person name="Kappler U."/>
            <person name="Davenport K."/>
            <person name="Beatson S."/>
            <person name="Lucas S."/>
            <person name="Lapidus A."/>
            <person name="Copeland A."/>
            <person name="Berry K.W."/>
            <person name="Glavina Del Rio T."/>
            <person name="Hammon N."/>
            <person name="Dalin E."/>
            <person name="Tice H."/>
            <person name="Pitluck S."/>
            <person name="Richardson P."/>
            <person name="Bruce D."/>
            <person name="Goodwin L.A."/>
            <person name="Han C."/>
            <person name="Tapia R."/>
            <person name="Detter J.C."/>
            <person name="Chang Y.J."/>
            <person name="Jeffries C.D."/>
            <person name="Land M."/>
            <person name="Hauser L."/>
            <person name="Kyrpides N.C."/>
            <person name="Goker M."/>
            <person name="Ivanova N."/>
            <person name="Klenk H.P."/>
            <person name="Woyke T."/>
        </authorList>
    </citation>
    <scope>NUCLEOTIDE SEQUENCE [LARGE SCALE GENOMIC DNA]</scope>
    <source>
        <strain evidence="3">ATCC 8093 / DSM 506 / JCM 20403 / CCM 1077 / IAM 12100 / NBRC 12443 / NCIMB 10456</strain>
    </source>
</reference>
<dbReference type="KEGG" id="sno:Snov_1381"/>
<name>D7A8Y6_ANCN5</name>
<feature type="signal peptide" evidence="1">
    <location>
        <begin position="1"/>
        <end position="22"/>
    </location>
</feature>
<dbReference type="Proteomes" id="UP000006633">
    <property type="component" value="Chromosome"/>
</dbReference>
<dbReference type="EMBL" id="CP002026">
    <property type="protein sequence ID" value="ADH88691.1"/>
    <property type="molecule type" value="Genomic_DNA"/>
</dbReference>
<dbReference type="AlphaFoldDB" id="D7A8Y6"/>
<dbReference type="HOGENOM" id="CLU_2720402_0_0_5"/>
<organism evidence="2 3">
    <name type="scientific">Ancylobacter novellus (strain ATCC 8093 / DSM 506 / JCM 20403 / CCM 1077 / IAM 12100 / NBRC 12443 / NCIMB 10456)</name>
    <name type="common">Starkeya novella</name>
    <dbReference type="NCBI Taxonomy" id="639283"/>
    <lineage>
        <taxon>Bacteria</taxon>
        <taxon>Pseudomonadati</taxon>
        <taxon>Pseudomonadota</taxon>
        <taxon>Alphaproteobacteria</taxon>
        <taxon>Hyphomicrobiales</taxon>
        <taxon>Xanthobacteraceae</taxon>
        <taxon>Ancylobacter</taxon>
    </lineage>
</organism>
<sequence>MKSLSVAAFTVGVGVPAGVAIAADLPLSVATPVAVEASASSTLSINSSGFFLDASPGVDGFCMRHGRIDHAF</sequence>
<gene>
    <name evidence="2" type="ordered locus">Snov_1381</name>
</gene>
<evidence type="ECO:0000256" key="1">
    <source>
        <dbReference type="SAM" id="SignalP"/>
    </source>
</evidence>
<accession>D7A8Y6</accession>
<keyword evidence="1" id="KW-0732">Signal</keyword>
<protein>
    <submittedName>
        <fullName evidence="2">Uncharacterized protein</fullName>
    </submittedName>
</protein>
<evidence type="ECO:0000313" key="2">
    <source>
        <dbReference type="EMBL" id="ADH88691.1"/>
    </source>
</evidence>
<feature type="chain" id="PRO_5003092304" evidence="1">
    <location>
        <begin position="23"/>
        <end position="72"/>
    </location>
</feature>
<dbReference type="STRING" id="639283.Snov_1381"/>
<keyword evidence="3" id="KW-1185">Reference proteome</keyword>
<proteinExistence type="predicted"/>